<keyword evidence="1" id="KW-0472">Membrane</keyword>
<protein>
    <submittedName>
        <fullName evidence="2">Uncharacterized protein</fullName>
    </submittedName>
</protein>
<keyword evidence="1" id="KW-1133">Transmembrane helix</keyword>
<evidence type="ECO:0000313" key="3">
    <source>
        <dbReference type="Proteomes" id="UP000008177"/>
    </source>
</evidence>
<reference evidence="3" key="1">
    <citation type="journal article" date="2011" name="PLoS Genet.">
        <title>Genomic analysis of the necrotrophic fungal pathogens Sclerotinia sclerotiorum and Botrytis cinerea.</title>
        <authorList>
            <person name="Amselem J."/>
            <person name="Cuomo C.A."/>
            <person name="van Kan J.A."/>
            <person name="Viaud M."/>
            <person name="Benito E.P."/>
            <person name="Couloux A."/>
            <person name="Coutinho P.M."/>
            <person name="de Vries R.P."/>
            <person name="Dyer P.S."/>
            <person name="Fillinger S."/>
            <person name="Fournier E."/>
            <person name="Gout L."/>
            <person name="Hahn M."/>
            <person name="Kohn L."/>
            <person name="Lapalu N."/>
            <person name="Plummer K.M."/>
            <person name="Pradier J.M."/>
            <person name="Quevillon E."/>
            <person name="Sharon A."/>
            <person name="Simon A."/>
            <person name="ten Have A."/>
            <person name="Tudzynski B."/>
            <person name="Tudzynski P."/>
            <person name="Wincker P."/>
            <person name="Andrew M."/>
            <person name="Anthouard V."/>
            <person name="Beever R.E."/>
            <person name="Beffa R."/>
            <person name="Benoit I."/>
            <person name="Bouzid O."/>
            <person name="Brault B."/>
            <person name="Chen Z."/>
            <person name="Choquer M."/>
            <person name="Collemare J."/>
            <person name="Cotton P."/>
            <person name="Danchin E.G."/>
            <person name="Da Silva C."/>
            <person name="Gautier A."/>
            <person name="Giraud C."/>
            <person name="Giraud T."/>
            <person name="Gonzalez C."/>
            <person name="Grossetete S."/>
            <person name="Guldener U."/>
            <person name="Henrissat B."/>
            <person name="Howlett B.J."/>
            <person name="Kodira C."/>
            <person name="Kretschmer M."/>
            <person name="Lappartient A."/>
            <person name="Leroch M."/>
            <person name="Levis C."/>
            <person name="Mauceli E."/>
            <person name="Neuveglise C."/>
            <person name="Oeser B."/>
            <person name="Pearson M."/>
            <person name="Poulain J."/>
            <person name="Poussereau N."/>
            <person name="Quesneville H."/>
            <person name="Rascle C."/>
            <person name="Schumacher J."/>
            <person name="Segurens B."/>
            <person name="Sexton A."/>
            <person name="Silva E."/>
            <person name="Sirven C."/>
            <person name="Soanes D.M."/>
            <person name="Talbot N.J."/>
            <person name="Templeton M."/>
            <person name="Yandava C."/>
            <person name="Yarden O."/>
            <person name="Zeng Q."/>
            <person name="Rollins J.A."/>
            <person name="Lebrun M.H."/>
            <person name="Dickman M."/>
        </authorList>
    </citation>
    <scope>NUCLEOTIDE SEQUENCE [LARGE SCALE GENOMIC DNA]</scope>
    <source>
        <strain evidence="3">T4</strain>
    </source>
</reference>
<evidence type="ECO:0000313" key="2">
    <source>
        <dbReference type="EMBL" id="CCD43526.1"/>
    </source>
</evidence>
<keyword evidence="1" id="KW-0812">Transmembrane</keyword>
<feature type="transmembrane region" description="Helical" evidence="1">
    <location>
        <begin position="34"/>
        <end position="55"/>
    </location>
</feature>
<dbReference type="EMBL" id="FQ790260">
    <property type="protein sequence ID" value="CCD43526.1"/>
    <property type="molecule type" value="Genomic_DNA"/>
</dbReference>
<dbReference type="InParanoid" id="G2XS89"/>
<accession>G2XS89</accession>
<dbReference type="AlphaFoldDB" id="G2XS89"/>
<sequence length="129" mass="14469">MLKGASRFILAPAFVGGGVFETYLELAGLHVQRLFLAILQVAAGCWLLAASYYLLPANYDMLPFRGFQELQKFYGTGNLRFRSFRFHHISSSVAWHSTTFLHYGHESLISIQGRATGVRPILFGEGRGR</sequence>
<evidence type="ECO:0000256" key="1">
    <source>
        <dbReference type="SAM" id="Phobius"/>
    </source>
</evidence>
<dbReference type="HOGENOM" id="CLU_1948504_0_0_1"/>
<dbReference type="Proteomes" id="UP000008177">
    <property type="component" value="Unplaced contigs"/>
</dbReference>
<name>G2XS89_BOTF4</name>
<organism evidence="2 3">
    <name type="scientific">Botryotinia fuckeliana (strain T4)</name>
    <name type="common">Noble rot fungus</name>
    <name type="synonym">Botrytis cinerea</name>
    <dbReference type="NCBI Taxonomy" id="999810"/>
    <lineage>
        <taxon>Eukaryota</taxon>
        <taxon>Fungi</taxon>
        <taxon>Dikarya</taxon>
        <taxon>Ascomycota</taxon>
        <taxon>Pezizomycotina</taxon>
        <taxon>Leotiomycetes</taxon>
        <taxon>Helotiales</taxon>
        <taxon>Sclerotiniaceae</taxon>
        <taxon>Botrytis</taxon>
    </lineage>
</organism>
<gene>
    <name evidence="2" type="ORF">BofuT4_P012020.1</name>
</gene>
<proteinExistence type="predicted"/>